<dbReference type="HOGENOM" id="CLU_046987_1_0_6"/>
<name>A8H6I9_SHEPA</name>
<dbReference type="InterPro" id="IPR032466">
    <property type="entry name" value="Metal_Hydrolase"/>
</dbReference>
<gene>
    <name evidence="2" type="ordered locus">Spea_2858</name>
</gene>
<keyword evidence="3" id="KW-1185">Reference proteome</keyword>
<dbReference type="InterPro" id="IPR011059">
    <property type="entry name" value="Metal-dep_hydrolase_composite"/>
</dbReference>
<evidence type="ECO:0000313" key="3">
    <source>
        <dbReference type="Proteomes" id="UP000002608"/>
    </source>
</evidence>
<dbReference type="Proteomes" id="UP000002608">
    <property type="component" value="Chromosome"/>
</dbReference>
<dbReference type="STRING" id="398579.Spea_2858"/>
<dbReference type="eggNOG" id="COG1228">
    <property type="taxonomic scope" value="Bacteria"/>
</dbReference>
<dbReference type="PANTHER" id="PTHR43135">
    <property type="entry name" value="ALPHA-D-RIBOSE 1-METHYLPHOSPHONATE 5-TRIPHOSPHATE DIPHOSPHATASE"/>
    <property type="match status" value="1"/>
</dbReference>
<organism evidence="2 3">
    <name type="scientific">Shewanella pealeana (strain ATCC 700345 / ANG-SQ1)</name>
    <dbReference type="NCBI Taxonomy" id="398579"/>
    <lineage>
        <taxon>Bacteria</taxon>
        <taxon>Pseudomonadati</taxon>
        <taxon>Pseudomonadota</taxon>
        <taxon>Gammaproteobacteria</taxon>
        <taxon>Alteromonadales</taxon>
        <taxon>Shewanellaceae</taxon>
        <taxon>Shewanella</taxon>
    </lineage>
</organism>
<dbReference type="OrthoDB" id="783596at2"/>
<dbReference type="Gene3D" id="2.30.40.10">
    <property type="entry name" value="Urease, subunit C, domain 1"/>
    <property type="match status" value="1"/>
</dbReference>
<dbReference type="KEGG" id="spl:Spea_2858"/>
<dbReference type="InterPro" id="IPR051781">
    <property type="entry name" value="Metallo-dep_Hydrolase"/>
</dbReference>
<proteinExistence type="predicted"/>
<feature type="chain" id="PRO_5002723400" evidence="1">
    <location>
        <begin position="35"/>
        <end position="467"/>
    </location>
</feature>
<dbReference type="SUPFAM" id="SSF51338">
    <property type="entry name" value="Composite domain of metallo-dependent hydrolases"/>
    <property type="match status" value="1"/>
</dbReference>
<keyword evidence="1" id="KW-0732">Signal</keyword>
<dbReference type="SUPFAM" id="SSF51556">
    <property type="entry name" value="Metallo-dependent hydrolases"/>
    <property type="match status" value="1"/>
</dbReference>
<reference evidence="2 3" key="1">
    <citation type="submission" date="2007-10" db="EMBL/GenBank/DDBJ databases">
        <title>Complete sequence of Shewanella pealeana ATCC 700345.</title>
        <authorList>
            <consortium name="US DOE Joint Genome Institute"/>
            <person name="Copeland A."/>
            <person name="Lucas S."/>
            <person name="Lapidus A."/>
            <person name="Barry K."/>
            <person name="Glavina del Rio T."/>
            <person name="Dalin E."/>
            <person name="Tice H."/>
            <person name="Pitluck S."/>
            <person name="Chertkov O."/>
            <person name="Brettin T."/>
            <person name="Bruce D."/>
            <person name="Detter J.C."/>
            <person name="Han C."/>
            <person name="Schmutz J."/>
            <person name="Larimer F."/>
            <person name="Land M."/>
            <person name="Hauser L."/>
            <person name="Kyrpides N."/>
            <person name="Kim E."/>
            <person name="Zhao J.-S.Z."/>
            <person name="Manno D."/>
            <person name="Hawari J."/>
            <person name="Richardson P."/>
        </authorList>
    </citation>
    <scope>NUCLEOTIDE SEQUENCE [LARGE SCALE GENOMIC DNA]</scope>
    <source>
        <strain evidence="3">ATCC 700345 / ANG-SQ1</strain>
    </source>
</reference>
<protein>
    <submittedName>
        <fullName evidence="2">Uncharacterized protein</fullName>
    </submittedName>
</protein>
<dbReference type="AlphaFoldDB" id="A8H6I9"/>
<evidence type="ECO:0000313" key="2">
    <source>
        <dbReference type="EMBL" id="ABV88176.1"/>
    </source>
</evidence>
<dbReference type="EMBL" id="CP000851">
    <property type="protein sequence ID" value="ABV88176.1"/>
    <property type="molecule type" value="Genomic_DNA"/>
</dbReference>
<accession>A8H6I9</accession>
<dbReference type="GO" id="GO:0016810">
    <property type="term" value="F:hydrolase activity, acting on carbon-nitrogen (but not peptide) bonds"/>
    <property type="evidence" value="ECO:0007669"/>
    <property type="project" value="InterPro"/>
</dbReference>
<feature type="signal peptide" evidence="1">
    <location>
        <begin position="1"/>
        <end position="34"/>
    </location>
</feature>
<sequence>MTLNASFRATAFKQTILKQTIALLSLPLCFMANAHDMLPAKAQSQTILFTNATVHTVTNGVMQDSDVLIADGKVIAVAQDLDVAKAEVTEPATSNSSNTSLNSSMSQDYSELLDGVQIIDASGKHLYPGLIALDTTMGLIEVEMMRPSNDAYEVGDINPQLEAISAFNPDSEIIPTVRVNGITHAQVVPQGDGLAGQSALVSMDSWTVEDALVESNKQFHLYWPHIRWLSKDSDKRKEQQQDLKLRIEKVYAAFLDGQRYQLAAKSGNVNKKDLRWQALAPLYEGKAQLFVHAQSQKQIEEAIALSKQFGFKLVIVGGYDAWRVAGALAEVNAKVIYNRTLTLPKRNDEPIDLAFKIPALLKQAQVPFALAFSSDWNSRNLPFAAGQTVAYGLTKEEALKSITLDAAKVLDIHDMGAIAPGFRANIILATGDILDPMQAGIESIYIDGRKIDLNNRHQQLYQKYLKR</sequence>
<dbReference type="RefSeq" id="WP_012156081.1">
    <property type="nucleotide sequence ID" value="NC_009901.1"/>
</dbReference>
<dbReference type="Gene3D" id="3.20.20.140">
    <property type="entry name" value="Metal-dependent hydrolases"/>
    <property type="match status" value="1"/>
</dbReference>
<dbReference type="PANTHER" id="PTHR43135:SF3">
    <property type="entry name" value="ALPHA-D-RIBOSE 1-METHYLPHOSPHONATE 5-TRIPHOSPHATE DIPHOSPHATASE"/>
    <property type="match status" value="1"/>
</dbReference>
<evidence type="ECO:0000256" key="1">
    <source>
        <dbReference type="SAM" id="SignalP"/>
    </source>
</evidence>